<dbReference type="EMBL" id="SNZP01000008">
    <property type="protein sequence ID" value="TDR78379.1"/>
    <property type="molecule type" value="Genomic_DNA"/>
</dbReference>
<dbReference type="Gene3D" id="3.10.450.50">
    <property type="match status" value="1"/>
</dbReference>
<dbReference type="PIRSF" id="PIRSF029394">
    <property type="entry name" value="UCP029394"/>
    <property type="match status" value="1"/>
</dbReference>
<dbReference type="InterPro" id="IPR016918">
    <property type="entry name" value="UCP029394"/>
</dbReference>
<dbReference type="SUPFAM" id="SSF54427">
    <property type="entry name" value="NTF2-like"/>
    <property type="match status" value="1"/>
</dbReference>
<sequence length="134" mass="15501">MNRFIDTATCDILDLHELVETWVRGAPGAPPVDMEKFLAHFHPEFVMISPAGRRQGREVLAHTIVDAINQRSELDIDIVDLELVHATADVAIFTYEEQRRTQHQFRRRISTATFIRDGEGKPLLRHLQETWIED</sequence>
<evidence type="ECO:0000313" key="1">
    <source>
        <dbReference type="EMBL" id="TDR78379.1"/>
    </source>
</evidence>
<keyword evidence="2" id="KW-1185">Reference proteome</keyword>
<evidence type="ECO:0000313" key="2">
    <source>
        <dbReference type="Proteomes" id="UP000295611"/>
    </source>
</evidence>
<organism evidence="1 2">
    <name type="scientific">Paludibacterium purpuratum</name>
    <dbReference type="NCBI Taxonomy" id="1144873"/>
    <lineage>
        <taxon>Bacteria</taxon>
        <taxon>Pseudomonadati</taxon>
        <taxon>Pseudomonadota</taxon>
        <taxon>Betaproteobacteria</taxon>
        <taxon>Neisseriales</taxon>
        <taxon>Chromobacteriaceae</taxon>
        <taxon>Paludibacterium</taxon>
    </lineage>
</organism>
<evidence type="ECO:0008006" key="3">
    <source>
        <dbReference type="Google" id="ProtNLM"/>
    </source>
</evidence>
<dbReference type="Proteomes" id="UP000295611">
    <property type="component" value="Unassembled WGS sequence"/>
</dbReference>
<proteinExistence type="predicted"/>
<reference evidence="1 2" key="1">
    <citation type="submission" date="2019-03" db="EMBL/GenBank/DDBJ databases">
        <title>Genomic Encyclopedia of Type Strains, Phase III (KMG-III): the genomes of soil and plant-associated and newly described type strains.</title>
        <authorList>
            <person name="Whitman W."/>
        </authorList>
    </citation>
    <scope>NUCLEOTIDE SEQUENCE [LARGE SCALE GENOMIC DNA]</scope>
    <source>
        <strain evidence="1 2">CECT 8976</strain>
    </source>
</reference>
<name>A0A4R7B3N0_9NEIS</name>
<dbReference type="InterPro" id="IPR032710">
    <property type="entry name" value="NTF2-like_dom_sf"/>
</dbReference>
<comment type="caution">
    <text evidence="1">The sequence shown here is derived from an EMBL/GenBank/DDBJ whole genome shotgun (WGS) entry which is preliminary data.</text>
</comment>
<dbReference type="RefSeq" id="WP_133681128.1">
    <property type="nucleotide sequence ID" value="NZ_SNZP01000008.1"/>
</dbReference>
<protein>
    <recommendedName>
        <fullName evidence="3">DUF4440 domain-containing protein</fullName>
    </recommendedName>
</protein>
<gene>
    <name evidence="1" type="ORF">DFP86_10896</name>
</gene>
<accession>A0A4R7B3N0</accession>
<dbReference type="OrthoDB" id="8912060at2"/>
<dbReference type="AlphaFoldDB" id="A0A4R7B3N0"/>